<dbReference type="AlphaFoldDB" id="A0A2W1NSQ8"/>
<organism evidence="3 4">
    <name type="scientific">Putridiphycobacter roseus</name>
    <dbReference type="NCBI Taxonomy" id="2219161"/>
    <lineage>
        <taxon>Bacteria</taxon>
        <taxon>Pseudomonadati</taxon>
        <taxon>Bacteroidota</taxon>
        <taxon>Flavobacteriia</taxon>
        <taxon>Flavobacteriales</taxon>
        <taxon>Crocinitomicaceae</taxon>
        <taxon>Putridiphycobacter</taxon>
    </lineage>
</organism>
<evidence type="ECO:0000313" key="4">
    <source>
        <dbReference type="Proteomes" id="UP000249248"/>
    </source>
</evidence>
<protein>
    <recommendedName>
        <fullName evidence="2">Secretion system C-terminal sorting domain-containing protein</fullName>
    </recommendedName>
</protein>
<gene>
    <name evidence="3" type="ORF">DNU06_02310</name>
</gene>
<dbReference type="Proteomes" id="UP000249248">
    <property type="component" value="Unassembled WGS sequence"/>
</dbReference>
<dbReference type="Pfam" id="PF18962">
    <property type="entry name" value="Por_Secre_tail"/>
    <property type="match status" value="1"/>
</dbReference>
<proteinExistence type="predicted"/>
<evidence type="ECO:0000259" key="2">
    <source>
        <dbReference type="Pfam" id="PF18962"/>
    </source>
</evidence>
<keyword evidence="4" id="KW-1185">Reference proteome</keyword>
<feature type="domain" description="Secretion system C-terminal sorting" evidence="2">
    <location>
        <begin position="355"/>
        <end position="425"/>
    </location>
</feature>
<dbReference type="InterPro" id="IPR026444">
    <property type="entry name" value="Secre_tail"/>
</dbReference>
<comment type="caution">
    <text evidence="3">The sequence shown here is derived from an EMBL/GenBank/DDBJ whole genome shotgun (WGS) entry which is preliminary data.</text>
</comment>
<name>A0A2W1NSQ8_9FLAO</name>
<accession>A0A2W1NSQ8</accession>
<sequence length="427" mass="47264">MILNKKRYYICKTLFRIIKNNEMKKNLLFASILLAATANSQEVVSVQAGYTNQAYYSLNNGEISNIVNNDWDLAFETGAFNTGIRINGTLDWSVYTASNDTTDWANLDTAGFSTWTPLHNSDLSWSEGAFNQANDPNNPYDIGWGIYNPTSHAITGDKIFVLEASNGDIKKLWIKNLVNGTIKIQVADLDNNNLVNQSIIKGNYSDKNLVYYAIASNTVIDREPLATDWDLVFTKYIGEIAPDTYYAVTGVLTNPYTSLYEANGDLASNLTYNNAIPFNTEINTIGYDWKSYSFSAGGYVLDDSLVFFIESQNGDVFKLVFTGFGGSSTGDFEFTLTQIGAASIASTPAANALNIYPNPAIDILHIENANNIQSISILNMNGQIVRDQNIQNQSIIQFDINNLPNGIYVLKATQTDGSIYNSKFIKK</sequence>
<evidence type="ECO:0000313" key="3">
    <source>
        <dbReference type="EMBL" id="PZE18682.1"/>
    </source>
</evidence>
<dbReference type="EMBL" id="QKSB01000001">
    <property type="protein sequence ID" value="PZE18682.1"/>
    <property type="molecule type" value="Genomic_DNA"/>
</dbReference>
<reference evidence="3 4" key="1">
    <citation type="submission" date="2018-06" db="EMBL/GenBank/DDBJ databases">
        <title>The draft genome sequence of Crocinitomix sp. SM1701.</title>
        <authorList>
            <person name="Zhang X."/>
        </authorList>
    </citation>
    <scope>NUCLEOTIDE SEQUENCE [LARGE SCALE GENOMIC DNA]</scope>
    <source>
        <strain evidence="3 4">SM1701</strain>
    </source>
</reference>
<keyword evidence="1" id="KW-0732">Signal</keyword>
<evidence type="ECO:0000256" key="1">
    <source>
        <dbReference type="ARBA" id="ARBA00022729"/>
    </source>
</evidence>
<dbReference type="NCBIfam" id="TIGR04183">
    <property type="entry name" value="Por_Secre_tail"/>
    <property type="match status" value="1"/>
</dbReference>